<evidence type="ECO:0000313" key="4">
    <source>
        <dbReference type="EMBL" id="QPG58265.1"/>
    </source>
</evidence>
<dbReference type="PANTHER" id="PTHR45138:SF9">
    <property type="entry name" value="DIGUANYLATE CYCLASE DGCM-RELATED"/>
    <property type="match status" value="1"/>
</dbReference>
<dbReference type="EC" id="2.7.7.65" evidence="1"/>
<dbReference type="InterPro" id="IPR043128">
    <property type="entry name" value="Rev_trsase/Diguanyl_cyclase"/>
</dbReference>
<dbReference type="Pfam" id="PF00990">
    <property type="entry name" value="GGDEF"/>
    <property type="match status" value="1"/>
</dbReference>
<dbReference type="GO" id="GO:0052621">
    <property type="term" value="F:diguanylate cyclase activity"/>
    <property type="evidence" value="ECO:0007669"/>
    <property type="project" value="UniProtKB-EC"/>
</dbReference>
<dbReference type="InterPro" id="IPR050469">
    <property type="entry name" value="Diguanylate_Cyclase"/>
</dbReference>
<dbReference type="InterPro" id="IPR003018">
    <property type="entry name" value="GAF"/>
</dbReference>
<dbReference type="CDD" id="cd01949">
    <property type="entry name" value="GGDEF"/>
    <property type="match status" value="1"/>
</dbReference>
<dbReference type="Pfam" id="PF13185">
    <property type="entry name" value="GAF_2"/>
    <property type="match status" value="1"/>
</dbReference>
<evidence type="ECO:0000259" key="3">
    <source>
        <dbReference type="PROSITE" id="PS50887"/>
    </source>
</evidence>
<accession>A0ABX6V6L8</accession>
<dbReference type="Proteomes" id="UP000316416">
    <property type="component" value="Chromosome"/>
</dbReference>
<dbReference type="SUPFAM" id="SSF55781">
    <property type="entry name" value="GAF domain-like"/>
    <property type="match status" value="1"/>
</dbReference>
<evidence type="ECO:0000256" key="1">
    <source>
        <dbReference type="ARBA" id="ARBA00012528"/>
    </source>
</evidence>
<dbReference type="SUPFAM" id="SSF55073">
    <property type="entry name" value="Nucleotide cyclase"/>
    <property type="match status" value="1"/>
</dbReference>
<dbReference type="PANTHER" id="PTHR45138">
    <property type="entry name" value="REGULATORY COMPONENTS OF SENSORY TRANSDUCTION SYSTEM"/>
    <property type="match status" value="1"/>
</dbReference>
<proteinExistence type="predicted"/>
<comment type="catalytic activity">
    <reaction evidence="2">
        <text>2 GTP = 3',3'-c-di-GMP + 2 diphosphate</text>
        <dbReference type="Rhea" id="RHEA:24898"/>
        <dbReference type="ChEBI" id="CHEBI:33019"/>
        <dbReference type="ChEBI" id="CHEBI:37565"/>
        <dbReference type="ChEBI" id="CHEBI:58805"/>
        <dbReference type="EC" id="2.7.7.65"/>
    </reaction>
</comment>
<evidence type="ECO:0000256" key="2">
    <source>
        <dbReference type="ARBA" id="ARBA00034247"/>
    </source>
</evidence>
<dbReference type="NCBIfam" id="TIGR00254">
    <property type="entry name" value="GGDEF"/>
    <property type="match status" value="1"/>
</dbReference>
<reference evidence="4" key="1">
    <citation type="submission" date="2021-07" db="EMBL/GenBank/DDBJ databases">
        <title>Shewanella sp. YLB-07 whole genome sequence.</title>
        <authorList>
            <person name="Yu L."/>
        </authorList>
    </citation>
    <scope>NUCLEOTIDE SEQUENCE</scope>
    <source>
        <strain evidence="4">YLB-08</strain>
    </source>
</reference>
<keyword evidence="4" id="KW-0808">Transferase</keyword>
<dbReference type="PROSITE" id="PS50887">
    <property type="entry name" value="GGDEF"/>
    <property type="match status" value="1"/>
</dbReference>
<dbReference type="Gene3D" id="3.30.70.270">
    <property type="match status" value="1"/>
</dbReference>
<keyword evidence="4" id="KW-0548">Nucleotidyltransferase</keyword>
<dbReference type="Gene3D" id="3.30.450.40">
    <property type="match status" value="1"/>
</dbReference>
<dbReference type="InterPro" id="IPR029016">
    <property type="entry name" value="GAF-like_dom_sf"/>
</dbReference>
<dbReference type="InterPro" id="IPR029787">
    <property type="entry name" value="Nucleotide_cyclase"/>
</dbReference>
<dbReference type="SMART" id="SM00065">
    <property type="entry name" value="GAF"/>
    <property type="match status" value="1"/>
</dbReference>
<dbReference type="InterPro" id="IPR000160">
    <property type="entry name" value="GGDEF_dom"/>
</dbReference>
<protein>
    <recommendedName>
        <fullName evidence="1">diguanylate cyclase</fullName>
        <ecNumber evidence="1">2.7.7.65</ecNumber>
    </recommendedName>
</protein>
<sequence>MFNVQDCLSSSKQSSIDLDKWQQTVDLMSELYGSVNGSIVQFRQNEFNVVVTSSNEDNFLERDDSWPWEMKSFCRKIIETKKLLYVDNSLEDQYWQDAPPVTDGPVRSYCGLPIYWPDGSLFGTICVIDNKASQYSTTLLKMLEQFCQLITADLKMFCDYEELKSLALTDELTGLYNRRGLMILGEQRIKDAKRSKHIIGLTYLDIDNLKQMNDQFGHQLGDRCILTLAKALEVSCRDNDIKARVGGDEFIVMSVFDKDNEAPYNQVLRELSQRIIKNYQLFIKEHDPNGLTSVSYGGLIFKHHELHTLEEMIEKADQLMYQNKQSKR</sequence>
<keyword evidence="5" id="KW-1185">Reference proteome</keyword>
<organism evidence="4 5">
    <name type="scientific">Shewanella eurypsychrophilus</name>
    <dbReference type="NCBI Taxonomy" id="2593656"/>
    <lineage>
        <taxon>Bacteria</taxon>
        <taxon>Pseudomonadati</taxon>
        <taxon>Pseudomonadota</taxon>
        <taxon>Gammaproteobacteria</taxon>
        <taxon>Alteromonadales</taxon>
        <taxon>Shewanellaceae</taxon>
        <taxon>Shewanella</taxon>
    </lineage>
</organism>
<evidence type="ECO:0000313" key="5">
    <source>
        <dbReference type="Proteomes" id="UP000316416"/>
    </source>
</evidence>
<feature type="domain" description="GGDEF" evidence="3">
    <location>
        <begin position="197"/>
        <end position="328"/>
    </location>
</feature>
<dbReference type="SMART" id="SM00267">
    <property type="entry name" value="GGDEF"/>
    <property type="match status" value="1"/>
</dbReference>
<name>A0ABX6V6L8_9GAMM</name>
<dbReference type="RefSeq" id="WP_142870939.1">
    <property type="nucleotide sequence ID" value="NZ_CP045503.2"/>
</dbReference>
<gene>
    <name evidence="4" type="ORF">FM038_013030</name>
</gene>
<dbReference type="EMBL" id="CP045503">
    <property type="protein sequence ID" value="QPG58265.1"/>
    <property type="molecule type" value="Genomic_DNA"/>
</dbReference>